<evidence type="ECO:0000256" key="10">
    <source>
        <dbReference type="SAM" id="Coils"/>
    </source>
</evidence>
<dbReference type="GO" id="GO:0043093">
    <property type="term" value="P:FtsZ-dependent cytokinesis"/>
    <property type="evidence" value="ECO:0007669"/>
    <property type="project" value="TreeGrafter"/>
</dbReference>
<keyword evidence="12" id="KW-1185">Reference proteome</keyword>
<keyword evidence="4 11" id="KW-0132">Cell division</keyword>
<evidence type="ECO:0000256" key="5">
    <source>
        <dbReference type="ARBA" id="ARBA00023210"/>
    </source>
</evidence>
<feature type="coiled-coil region" evidence="10">
    <location>
        <begin position="24"/>
        <end position="85"/>
    </location>
</feature>
<comment type="function">
    <text evidence="7">Activator of cell division through the inhibition of FtsZ GTPase activity, therefore promoting FtsZ assembly into bundles of protofilaments necessary for the formation of the division Z ring. It is recruited early at mid-cell but it is not essential for cell division.</text>
</comment>
<organism evidence="11 12">
    <name type="scientific">Catalinimonas alkaloidigena</name>
    <dbReference type="NCBI Taxonomy" id="1075417"/>
    <lineage>
        <taxon>Bacteria</taxon>
        <taxon>Pseudomonadati</taxon>
        <taxon>Bacteroidota</taxon>
        <taxon>Cytophagia</taxon>
        <taxon>Cytophagales</taxon>
        <taxon>Catalimonadaceae</taxon>
        <taxon>Catalinimonas</taxon>
    </lineage>
</organism>
<comment type="subunit">
    <text evidence="8">Homodimer. Interacts with FtsZ.</text>
</comment>
<dbReference type="STRING" id="1075417.SAMN05421823_102655"/>
<dbReference type="InterPro" id="IPR036192">
    <property type="entry name" value="Cell_div_ZapA-like_sf"/>
</dbReference>
<sequence length="96" mass="11103">MGELSIKIKIIDREYPMRTEASDEERLRTAARLVNEQVSELRKRFGLDDKQDLLAMVAFLSLEEKMRAEEEKSTLERTLARKMSTLDDLISSVLAE</sequence>
<evidence type="ECO:0000256" key="6">
    <source>
        <dbReference type="ARBA" id="ARBA00023306"/>
    </source>
</evidence>
<dbReference type="InterPro" id="IPR007838">
    <property type="entry name" value="Cell_div_ZapA-like"/>
</dbReference>
<name>A0A1G9BLS5_9BACT</name>
<dbReference type="Proteomes" id="UP000198510">
    <property type="component" value="Unassembled WGS sequence"/>
</dbReference>
<dbReference type="InterPro" id="IPR042233">
    <property type="entry name" value="Cell_div_ZapA_N"/>
</dbReference>
<evidence type="ECO:0000313" key="11">
    <source>
        <dbReference type="EMBL" id="SDK40436.1"/>
    </source>
</evidence>
<reference evidence="11 12" key="1">
    <citation type="submission" date="2016-10" db="EMBL/GenBank/DDBJ databases">
        <authorList>
            <person name="de Groot N.N."/>
        </authorList>
    </citation>
    <scope>NUCLEOTIDE SEQUENCE [LARGE SCALE GENOMIC DNA]</scope>
    <source>
        <strain evidence="11 12">DSM 25186</strain>
    </source>
</reference>
<dbReference type="Pfam" id="PF05164">
    <property type="entry name" value="ZapA"/>
    <property type="match status" value="1"/>
</dbReference>
<comment type="subcellular location">
    <subcellularLocation>
        <location evidence="1">Cytoplasm</location>
    </subcellularLocation>
</comment>
<evidence type="ECO:0000256" key="1">
    <source>
        <dbReference type="ARBA" id="ARBA00004496"/>
    </source>
</evidence>
<dbReference type="GO" id="GO:0000917">
    <property type="term" value="P:division septum assembly"/>
    <property type="evidence" value="ECO:0007669"/>
    <property type="project" value="UniProtKB-KW"/>
</dbReference>
<evidence type="ECO:0000256" key="3">
    <source>
        <dbReference type="ARBA" id="ARBA00022490"/>
    </source>
</evidence>
<evidence type="ECO:0000256" key="4">
    <source>
        <dbReference type="ARBA" id="ARBA00022618"/>
    </source>
</evidence>
<keyword evidence="5" id="KW-0717">Septation</keyword>
<proteinExistence type="predicted"/>
<dbReference type="RefSeq" id="WP_089680490.1">
    <property type="nucleotide sequence ID" value="NZ_FNFO01000002.1"/>
</dbReference>
<dbReference type="PANTHER" id="PTHR34981">
    <property type="entry name" value="CELL DIVISION PROTEIN ZAPA"/>
    <property type="match status" value="1"/>
</dbReference>
<dbReference type="GO" id="GO:0005829">
    <property type="term" value="C:cytosol"/>
    <property type="evidence" value="ECO:0007669"/>
    <property type="project" value="TreeGrafter"/>
</dbReference>
<dbReference type="GO" id="GO:0032153">
    <property type="term" value="C:cell division site"/>
    <property type="evidence" value="ECO:0007669"/>
    <property type="project" value="TreeGrafter"/>
</dbReference>
<dbReference type="Gene3D" id="3.30.160.880">
    <property type="entry name" value="Cell division protein ZapA protomer, N-terminal domain"/>
    <property type="match status" value="1"/>
</dbReference>
<dbReference type="PANTHER" id="PTHR34981:SF1">
    <property type="entry name" value="CELL DIVISION PROTEIN ZAPA"/>
    <property type="match status" value="1"/>
</dbReference>
<keyword evidence="6" id="KW-0131">Cell cycle</keyword>
<accession>A0A1G9BLS5</accession>
<evidence type="ECO:0000256" key="8">
    <source>
        <dbReference type="ARBA" id="ARBA00026068"/>
    </source>
</evidence>
<dbReference type="AlphaFoldDB" id="A0A1G9BLS5"/>
<dbReference type="GO" id="GO:0000921">
    <property type="term" value="P:septin ring assembly"/>
    <property type="evidence" value="ECO:0007669"/>
    <property type="project" value="TreeGrafter"/>
</dbReference>
<evidence type="ECO:0000256" key="2">
    <source>
        <dbReference type="ARBA" id="ARBA00015195"/>
    </source>
</evidence>
<gene>
    <name evidence="11" type="ORF">SAMN05421823_102655</name>
</gene>
<dbReference type="OrthoDB" id="1495773at2"/>
<keyword evidence="10" id="KW-0175">Coiled coil</keyword>
<dbReference type="SUPFAM" id="SSF102829">
    <property type="entry name" value="Cell division protein ZapA-like"/>
    <property type="match status" value="1"/>
</dbReference>
<evidence type="ECO:0000313" key="12">
    <source>
        <dbReference type="Proteomes" id="UP000198510"/>
    </source>
</evidence>
<evidence type="ECO:0000256" key="7">
    <source>
        <dbReference type="ARBA" id="ARBA00024910"/>
    </source>
</evidence>
<protein>
    <recommendedName>
        <fullName evidence="2">Cell division protein ZapA</fullName>
    </recommendedName>
    <alternativeName>
        <fullName evidence="9">Z ring-associated protein ZapA</fullName>
    </alternativeName>
</protein>
<keyword evidence="3" id="KW-0963">Cytoplasm</keyword>
<evidence type="ECO:0000256" key="9">
    <source>
        <dbReference type="ARBA" id="ARBA00033158"/>
    </source>
</evidence>
<dbReference type="GO" id="GO:0030428">
    <property type="term" value="C:cell septum"/>
    <property type="evidence" value="ECO:0007669"/>
    <property type="project" value="TreeGrafter"/>
</dbReference>
<dbReference type="EMBL" id="FNFO01000002">
    <property type="protein sequence ID" value="SDK40436.1"/>
    <property type="molecule type" value="Genomic_DNA"/>
</dbReference>